<organism evidence="6 7">
    <name type="scientific">Rugosimonospora africana</name>
    <dbReference type="NCBI Taxonomy" id="556532"/>
    <lineage>
        <taxon>Bacteria</taxon>
        <taxon>Bacillati</taxon>
        <taxon>Actinomycetota</taxon>
        <taxon>Actinomycetes</taxon>
        <taxon>Micromonosporales</taxon>
        <taxon>Micromonosporaceae</taxon>
        <taxon>Rugosimonospora</taxon>
    </lineage>
</organism>
<dbReference type="InterPro" id="IPR008920">
    <property type="entry name" value="TF_FadR/GntR_C"/>
</dbReference>
<dbReference type="InterPro" id="IPR011711">
    <property type="entry name" value="GntR_C"/>
</dbReference>
<feature type="region of interest" description="Disordered" evidence="4">
    <location>
        <begin position="1"/>
        <end position="34"/>
    </location>
</feature>
<dbReference type="InterPro" id="IPR036390">
    <property type="entry name" value="WH_DNA-bd_sf"/>
</dbReference>
<comment type="caution">
    <text evidence="6">The sequence shown here is derived from an EMBL/GenBank/DDBJ whole genome shotgun (WGS) entry which is preliminary data.</text>
</comment>
<dbReference type="Proteomes" id="UP000642748">
    <property type="component" value="Unassembled WGS sequence"/>
</dbReference>
<dbReference type="Gene3D" id="1.10.10.10">
    <property type="entry name" value="Winged helix-like DNA-binding domain superfamily/Winged helix DNA-binding domain"/>
    <property type="match status" value="1"/>
</dbReference>
<dbReference type="EMBL" id="BONZ01000045">
    <property type="protein sequence ID" value="GIH16608.1"/>
    <property type="molecule type" value="Genomic_DNA"/>
</dbReference>
<keyword evidence="7" id="KW-1185">Reference proteome</keyword>
<dbReference type="RefSeq" id="WP_203920187.1">
    <property type="nucleotide sequence ID" value="NZ_BONZ01000045.1"/>
</dbReference>
<accession>A0A8J3QTM9</accession>
<evidence type="ECO:0000256" key="4">
    <source>
        <dbReference type="SAM" id="MobiDB-lite"/>
    </source>
</evidence>
<dbReference type="PANTHER" id="PTHR43537:SF5">
    <property type="entry name" value="UXU OPERON TRANSCRIPTIONAL REGULATOR"/>
    <property type="match status" value="1"/>
</dbReference>
<dbReference type="Pfam" id="PF07729">
    <property type="entry name" value="FCD"/>
    <property type="match status" value="1"/>
</dbReference>
<dbReference type="GO" id="GO:0003677">
    <property type="term" value="F:DNA binding"/>
    <property type="evidence" value="ECO:0007669"/>
    <property type="project" value="UniProtKB-KW"/>
</dbReference>
<dbReference type="SMART" id="SM00895">
    <property type="entry name" value="FCD"/>
    <property type="match status" value="1"/>
</dbReference>
<keyword evidence="3" id="KW-0804">Transcription</keyword>
<dbReference type="InterPro" id="IPR000524">
    <property type="entry name" value="Tscrpt_reg_HTH_GntR"/>
</dbReference>
<evidence type="ECO:0000256" key="1">
    <source>
        <dbReference type="ARBA" id="ARBA00023015"/>
    </source>
</evidence>
<keyword evidence="1" id="KW-0805">Transcription regulation</keyword>
<evidence type="ECO:0000313" key="6">
    <source>
        <dbReference type="EMBL" id="GIH16608.1"/>
    </source>
</evidence>
<feature type="domain" description="HTH gntR-type" evidence="5">
    <location>
        <begin position="31"/>
        <end position="98"/>
    </location>
</feature>
<dbReference type="SMART" id="SM00345">
    <property type="entry name" value="HTH_GNTR"/>
    <property type="match status" value="1"/>
</dbReference>
<evidence type="ECO:0000256" key="3">
    <source>
        <dbReference type="ARBA" id="ARBA00023163"/>
    </source>
</evidence>
<dbReference type="SUPFAM" id="SSF48008">
    <property type="entry name" value="GntR ligand-binding domain-like"/>
    <property type="match status" value="1"/>
</dbReference>
<name>A0A8J3QTM9_9ACTN</name>
<gene>
    <name evidence="6" type="ORF">Raf01_47800</name>
</gene>
<evidence type="ECO:0000313" key="7">
    <source>
        <dbReference type="Proteomes" id="UP000642748"/>
    </source>
</evidence>
<dbReference type="PROSITE" id="PS50949">
    <property type="entry name" value="HTH_GNTR"/>
    <property type="match status" value="1"/>
</dbReference>
<proteinExistence type="predicted"/>
<dbReference type="PANTHER" id="PTHR43537">
    <property type="entry name" value="TRANSCRIPTIONAL REGULATOR, GNTR FAMILY"/>
    <property type="match status" value="1"/>
</dbReference>
<dbReference type="Pfam" id="PF00392">
    <property type="entry name" value="GntR"/>
    <property type="match status" value="1"/>
</dbReference>
<sequence>MPAQQQNAGAPRSGAPKRGGRPAPHPSPSGDDRSLWATTAIRSAILNGEYSPGERLVEASLCERFSLSRFLVRAALQDLAGEGLVEVQRNKGAHVRKVSLAEAVEITQVRMVLEGLVAAEAAKRVTDAQAAELDEIRVLMRHAVEASEFRRYSDLNQRLHNLVRAIGSHQTAENILARLHGQLVRHQFAVSMLPGRLAVSLPQHERIIEAIRARDPDGAEAAMRAHIASVIDALHSLAEIGLS</sequence>
<dbReference type="Gene3D" id="1.20.120.530">
    <property type="entry name" value="GntR ligand-binding domain-like"/>
    <property type="match status" value="1"/>
</dbReference>
<dbReference type="SUPFAM" id="SSF46785">
    <property type="entry name" value="Winged helix' DNA-binding domain"/>
    <property type="match status" value="1"/>
</dbReference>
<dbReference type="InterPro" id="IPR036388">
    <property type="entry name" value="WH-like_DNA-bd_sf"/>
</dbReference>
<protein>
    <submittedName>
        <fullName evidence="6">GntR family transcriptional regulator</fullName>
    </submittedName>
</protein>
<reference evidence="6" key="1">
    <citation type="submission" date="2021-01" db="EMBL/GenBank/DDBJ databases">
        <title>Whole genome shotgun sequence of Rugosimonospora africana NBRC 104875.</title>
        <authorList>
            <person name="Komaki H."/>
            <person name="Tamura T."/>
        </authorList>
    </citation>
    <scope>NUCLEOTIDE SEQUENCE</scope>
    <source>
        <strain evidence="6">NBRC 104875</strain>
    </source>
</reference>
<dbReference type="CDD" id="cd07377">
    <property type="entry name" value="WHTH_GntR"/>
    <property type="match status" value="1"/>
</dbReference>
<evidence type="ECO:0000256" key="2">
    <source>
        <dbReference type="ARBA" id="ARBA00023125"/>
    </source>
</evidence>
<evidence type="ECO:0000259" key="5">
    <source>
        <dbReference type="PROSITE" id="PS50949"/>
    </source>
</evidence>
<dbReference type="GO" id="GO:0003700">
    <property type="term" value="F:DNA-binding transcription factor activity"/>
    <property type="evidence" value="ECO:0007669"/>
    <property type="project" value="InterPro"/>
</dbReference>
<keyword evidence="2" id="KW-0238">DNA-binding</keyword>
<dbReference type="AlphaFoldDB" id="A0A8J3QTM9"/>